<comment type="caution">
    <text evidence="3">The sequence shown here is derived from an EMBL/GenBank/DDBJ whole genome shotgun (WGS) entry which is preliminary data.</text>
</comment>
<feature type="transmembrane region" description="Helical" evidence="2">
    <location>
        <begin position="294"/>
        <end position="311"/>
    </location>
</feature>
<feature type="region of interest" description="Disordered" evidence="1">
    <location>
        <begin position="1"/>
        <end position="123"/>
    </location>
</feature>
<feature type="compositionally biased region" description="Low complexity" evidence="1">
    <location>
        <begin position="79"/>
        <end position="109"/>
    </location>
</feature>
<keyword evidence="2" id="KW-0812">Transmembrane</keyword>
<feature type="transmembrane region" description="Helical" evidence="2">
    <location>
        <begin position="205"/>
        <end position="225"/>
    </location>
</feature>
<evidence type="ECO:0000256" key="1">
    <source>
        <dbReference type="SAM" id="MobiDB-lite"/>
    </source>
</evidence>
<dbReference type="OrthoDB" id="3786007at2"/>
<feature type="transmembrane region" description="Helical" evidence="2">
    <location>
        <begin position="391"/>
        <end position="413"/>
    </location>
</feature>
<feature type="transmembrane region" description="Helical" evidence="2">
    <location>
        <begin position="367"/>
        <end position="385"/>
    </location>
</feature>
<feature type="compositionally biased region" description="Basic and acidic residues" evidence="1">
    <location>
        <begin position="39"/>
        <end position="78"/>
    </location>
</feature>
<feature type="transmembrane region" description="Helical" evidence="2">
    <location>
        <begin position="265"/>
        <end position="282"/>
    </location>
</feature>
<feature type="transmembrane region" description="Helical" evidence="2">
    <location>
        <begin position="337"/>
        <end position="355"/>
    </location>
</feature>
<evidence type="ECO:0000313" key="3">
    <source>
        <dbReference type="EMBL" id="PVG82315.1"/>
    </source>
</evidence>
<feature type="transmembrane region" description="Helical" evidence="2">
    <location>
        <begin position="237"/>
        <end position="259"/>
    </location>
</feature>
<proteinExistence type="predicted"/>
<feature type="compositionally biased region" description="Pro residues" evidence="1">
    <location>
        <begin position="110"/>
        <end position="120"/>
    </location>
</feature>
<protein>
    <submittedName>
        <fullName evidence="3">Uncharacterized protein</fullName>
    </submittedName>
</protein>
<keyword evidence="2" id="KW-0472">Membrane</keyword>
<dbReference type="AlphaFoldDB" id="A0A2T8F9E2"/>
<sequence>MSTSGQRPSKGRRIAERPAPRWRVRPTPVQQRPVQAFVYEHEDVAREHDGREDHEPEHREPERREPERREQERREPETTGRAVPDPANPPAAAAETPAPRAAETSATPPVSTPAPRPASKPPARSRLGALAWLGCFLVAAGGLAALVAAAMGLPPRQLDDAGAVAVVTALAWALATRTGGRAVVAGGLALVLGAAAVLIDHEVLRTGAAVMTCVVGGVLAVMLTVPARTYLRAVREVLVATLVAGLTAMAAIGFSPTVVVTRFDYASLGLALLLVFSVVFRLGAGFHGLGRRGVVTVSVGAVLLVVTLAYAELLRRYGGSGVVGPVNGLVDWATETIGAFPRPIVALLGIPALVWGCHMRARRRQGWWVCAFGVAATVPMAAALLDPAGSFIGAALRALYSLVVGLPLGYLVIRADLALTGPRGARARRAEEAAAHRPEPSRFAAL</sequence>
<dbReference type="Proteomes" id="UP000246018">
    <property type="component" value="Unassembled WGS sequence"/>
</dbReference>
<feature type="transmembrane region" description="Helical" evidence="2">
    <location>
        <begin position="157"/>
        <end position="175"/>
    </location>
</feature>
<dbReference type="RefSeq" id="WP_116572619.1">
    <property type="nucleotide sequence ID" value="NZ_QDGZ01000005.1"/>
</dbReference>
<evidence type="ECO:0000313" key="4">
    <source>
        <dbReference type="Proteomes" id="UP000246018"/>
    </source>
</evidence>
<name>A0A2T8F9E2_9ACTN</name>
<reference evidence="3 4" key="1">
    <citation type="submission" date="2018-04" db="EMBL/GenBank/DDBJ databases">
        <title>Genome of Nocardioides gansuensis WSJ-1.</title>
        <authorList>
            <person name="Wu S."/>
            <person name="Wang G."/>
        </authorList>
    </citation>
    <scope>NUCLEOTIDE SEQUENCE [LARGE SCALE GENOMIC DNA]</scope>
    <source>
        <strain evidence="3 4">WSJ-1</strain>
    </source>
</reference>
<feature type="transmembrane region" description="Helical" evidence="2">
    <location>
        <begin position="129"/>
        <end position="151"/>
    </location>
</feature>
<keyword evidence="2" id="KW-1133">Transmembrane helix</keyword>
<feature type="transmembrane region" description="Helical" evidence="2">
    <location>
        <begin position="182"/>
        <end position="199"/>
    </location>
</feature>
<accession>A0A2T8F9E2</accession>
<gene>
    <name evidence="3" type="ORF">DDE18_12550</name>
</gene>
<keyword evidence="4" id="KW-1185">Reference proteome</keyword>
<organism evidence="3 4">
    <name type="scientific">Nocardioides gansuensis</name>
    <dbReference type="NCBI Taxonomy" id="2138300"/>
    <lineage>
        <taxon>Bacteria</taxon>
        <taxon>Bacillati</taxon>
        <taxon>Actinomycetota</taxon>
        <taxon>Actinomycetes</taxon>
        <taxon>Propionibacteriales</taxon>
        <taxon>Nocardioidaceae</taxon>
        <taxon>Nocardioides</taxon>
    </lineage>
</organism>
<evidence type="ECO:0000256" key="2">
    <source>
        <dbReference type="SAM" id="Phobius"/>
    </source>
</evidence>
<dbReference type="EMBL" id="QDGZ01000005">
    <property type="protein sequence ID" value="PVG82315.1"/>
    <property type="molecule type" value="Genomic_DNA"/>
</dbReference>